<protein>
    <recommendedName>
        <fullName evidence="2 6">Adenine deaminase</fullName>
        <shortName evidence="6">Adenase</shortName>
        <shortName evidence="6">Adenine aminase</shortName>
        <ecNumber evidence="2 6">3.5.4.2</ecNumber>
    </recommendedName>
</protein>
<dbReference type="InterPro" id="IPR006680">
    <property type="entry name" value="Amidohydro-rel"/>
</dbReference>
<dbReference type="Gene3D" id="3.20.20.140">
    <property type="entry name" value="Metal-dependent hydrolases"/>
    <property type="match status" value="1"/>
</dbReference>
<evidence type="ECO:0000256" key="2">
    <source>
        <dbReference type="ARBA" id="ARBA00012782"/>
    </source>
</evidence>
<dbReference type="GO" id="GO:0000034">
    <property type="term" value="F:adenine deaminase activity"/>
    <property type="evidence" value="ECO:0007669"/>
    <property type="project" value="UniProtKB-UniRule"/>
</dbReference>
<dbReference type="PANTHER" id="PTHR11113">
    <property type="entry name" value="N-ACETYLGLUCOSAMINE-6-PHOSPHATE DEACETYLASE"/>
    <property type="match status" value="1"/>
</dbReference>
<evidence type="ECO:0000256" key="4">
    <source>
        <dbReference type="ARBA" id="ARBA00023211"/>
    </source>
</evidence>
<dbReference type="InterPro" id="IPR026912">
    <property type="entry name" value="Adenine_deam_C"/>
</dbReference>
<evidence type="ECO:0000313" key="9">
    <source>
        <dbReference type="EMBL" id="RCW32014.1"/>
    </source>
</evidence>
<dbReference type="InterPro" id="IPR011059">
    <property type="entry name" value="Metal-dep_hydrolase_composite"/>
</dbReference>
<dbReference type="EMBL" id="QPIZ01000016">
    <property type="protein sequence ID" value="RCW32014.1"/>
    <property type="molecule type" value="Genomic_DNA"/>
</dbReference>
<evidence type="ECO:0000313" key="10">
    <source>
        <dbReference type="Proteomes" id="UP000252733"/>
    </source>
</evidence>
<feature type="domain" description="Adenine deaminase C-terminal" evidence="8">
    <location>
        <begin position="373"/>
        <end position="537"/>
    </location>
</feature>
<comment type="catalytic activity">
    <reaction evidence="5 6">
        <text>adenine + H2O + H(+) = hypoxanthine + NH4(+)</text>
        <dbReference type="Rhea" id="RHEA:23688"/>
        <dbReference type="ChEBI" id="CHEBI:15377"/>
        <dbReference type="ChEBI" id="CHEBI:15378"/>
        <dbReference type="ChEBI" id="CHEBI:16708"/>
        <dbReference type="ChEBI" id="CHEBI:17368"/>
        <dbReference type="ChEBI" id="CHEBI:28938"/>
        <dbReference type="EC" id="3.5.4.2"/>
    </reaction>
</comment>
<organism evidence="9 10">
    <name type="scientific">Marinilabilia salmonicolor</name>
    <dbReference type="NCBI Taxonomy" id="989"/>
    <lineage>
        <taxon>Bacteria</taxon>
        <taxon>Pseudomonadati</taxon>
        <taxon>Bacteroidota</taxon>
        <taxon>Bacteroidia</taxon>
        <taxon>Marinilabiliales</taxon>
        <taxon>Marinilabiliaceae</taxon>
        <taxon>Marinilabilia</taxon>
    </lineage>
</organism>
<evidence type="ECO:0000259" key="8">
    <source>
        <dbReference type="Pfam" id="PF13382"/>
    </source>
</evidence>
<dbReference type="EC" id="3.5.4.2" evidence="2 6"/>
<feature type="domain" description="Amidohydrolase-related" evidence="7">
    <location>
        <begin position="41"/>
        <end position="321"/>
    </location>
</feature>
<keyword evidence="10" id="KW-1185">Reference proteome</keyword>
<dbReference type="InterPro" id="IPR032466">
    <property type="entry name" value="Metal_Hydrolase"/>
</dbReference>
<keyword evidence="3 6" id="KW-0378">Hydrolase</keyword>
<dbReference type="GO" id="GO:0006146">
    <property type="term" value="P:adenine catabolic process"/>
    <property type="evidence" value="ECO:0007669"/>
    <property type="project" value="InterPro"/>
</dbReference>
<comment type="similarity">
    <text evidence="1 6">Belongs to the metallo-dependent hydrolases superfamily. Adenine deaminase family.</text>
</comment>
<dbReference type="OrthoDB" id="9775607at2"/>
<dbReference type="InterPro" id="IPR006679">
    <property type="entry name" value="Adenine_deam"/>
</dbReference>
<evidence type="ECO:0000256" key="5">
    <source>
        <dbReference type="ARBA" id="ARBA00047720"/>
    </source>
</evidence>
<dbReference type="RefSeq" id="WP_106151902.1">
    <property type="nucleotide sequence ID" value="NZ_PVTS01000002.1"/>
</dbReference>
<evidence type="ECO:0000259" key="7">
    <source>
        <dbReference type="Pfam" id="PF01979"/>
    </source>
</evidence>
<dbReference type="NCBIfam" id="TIGR01178">
    <property type="entry name" value="ade"/>
    <property type="match status" value="1"/>
</dbReference>
<proteinExistence type="inferred from homology"/>
<evidence type="ECO:0000256" key="3">
    <source>
        <dbReference type="ARBA" id="ARBA00022801"/>
    </source>
</evidence>
<evidence type="ECO:0000256" key="6">
    <source>
        <dbReference type="HAMAP-Rule" id="MF_01518"/>
    </source>
</evidence>
<dbReference type="SUPFAM" id="SSF51338">
    <property type="entry name" value="Composite domain of metallo-dependent hydrolases"/>
    <property type="match status" value="1"/>
</dbReference>
<dbReference type="Pfam" id="PF01979">
    <property type="entry name" value="Amidohydro_1"/>
    <property type="match status" value="1"/>
</dbReference>
<dbReference type="STRING" id="1168289.GCA_000259075_00440"/>
<dbReference type="AlphaFoldDB" id="A0A2T0XSJ3"/>
<dbReference type="HAMAP" id="MF_01518">
    <property type="entry name" value="Adenine_deamin"/>
    <property type="match status" value="1"/>
</dbReference>
<dbReference type="Proteomes" id="UP000252733">
    <property type="component" value="Unassembled WGS sequence"/>
</dbReference>
<reference evidence="9 10" key="1">
    <citation type="submission" date="2018-07" db="EMBL/GenBank/DDBJ databases">
        <title>Freshwater and sediment microbial communities from various areas in North America, analyzing microbe dynamics in response to fracking.</title>
        <authorList>
            <person name="Lamendella R."/>
        </authorList>
    </citation>
    <scope>NUCLEOTIDE SEQUENCE [LARGE SCALE GENOMIC DNA]</scope>
    <source>
        <strain evidence="9 10">160A</strain>
    </source>
</reference>
<dbReference type="PANTHER" id="PTHR11113:SF2">
    <property type="entry name" value="ADENINE DEAMINASE"/>
    <property type="match status" value="1"/>
</dbReference>
<comment type="caution">
    <text evidence="9">The sequence shown here is derived from an EMBL/GenBank/DDBJ whole genome shotgun (WGS) entry which is preliminary data.</text>
</comment>
<gene>
    <name evidence="6" type="primary">ade</name>
    <name evidence="9" type="ORF">DFO77_11681</name>
</gene>
<sequence length="543" mass="59142">MKKITGNIIDIHRRIIFGGVIHYSEGGIDRIEETGGKYDRYILPGLIDAHVHIESSMLVPSGFSRLVVPRGTIAVVTDPHEIGNVMGVEGVEYMIEESKNTPLKCFFGAPSCVPATPLESSGAVIDSAQIERLLEKPEIIALSEMMNFPGVVNKDPEVLAKIKAAVDRNLPVDGHAPGLRGEDLKQYAAAGIGTDHECFELSEALEKIKRGMKIQVRQGSAAKNFDALADLFKEHADDLMLCTDDSHPDELVKSGHIDKLIHLGLQAGIDLFKLLRAASLIPANHYNLPVGLLREGDPADFIVIDHPESFNVLGTYINGECVFDSEKGVLFSEKKVNPVNHFVPHFISENDLKIIVPSGKSRARVIQCFDGELVTDTVWTEVKEKSEMSASVDKDVLKIVVVDRYQNKPVSVGFINGFGLKQGALASSVAHDSHNVVAVGVNDGEIARAVNLVMEKRGGLVAVDGNEEKVLPLPVAGLMSNEDGRVVADKYNLLEKMAVQMGSTLKAPFMTLSFMSLLVIPKLKLGDKGLFDGEKFEFTSVFE</sequence>
<name>A0A2T0XSJ3_9BACT</name>
<keyword evidence="4 6" id="KW-0464">Manganese</keyword>
<dbReference type="CDD" id="cd01295">
    <property type="entry name" value="AdeC"/>
    <property type="match status" value="1"/>
</dbReference>
<comment type="cofactor">
    <cofactor evidence="6">
        <name>Mn(2+)</name>
        <dbReference type="ChEBI" id="CHEBI:29035"/>
    </cofactor>
</comment>
<dbReference type="SUPFAM" id="SSF51556">
    <property type="entry name" value="Metallo-dependent hydrolases"/>
    <property type="match status" value="1"/>
</dbReference>
<accession>A0A2T0XSJ3</accession>
<evidence type="ECO:0000256" key="1">
    <source>
        <dbReference type="ARBA" id="ARBA00006773"/>
    </source>
</evidence>
<dbReference type="Pfam" id="PF13382">
    <property type="entry name" value="Adenine_deam_C"/>
    <property type="match status" value="1"/>
</dbReference>